<evidence type="ECO:0000313" key="2">
    <source>
        <dbReference type="EMBL" id="NWE81620.1"/>
    </source>
</evidence>
<sequence length="186" mass="20364">MQRPRLKPPASIWKRIDSSPERLISLAALAVAFGALCVSLWQLDMAKQHNVLSVRPYLMVTPHLAGANGKNGLYLTNEGIGLGILTSLSVSVSGKVYAGLGKNQWPKILRDMGLEPLCFSIGWPTKVAALRPGMEIEILGKSKLFNSGCELALATFLTTKDVSIELRYTSLYEEEHTFSGDTFLNL</sequence>
<proteinExistence type="predicted"/>
<reference evidence="3 4" key="1">
    <citation type="submission" date="2020-04" db="EMBL/GenBank/DDBJ databases">
        <title>Molecular characterization of pseudomonads from Agaricus bisporus reveal novel blotch 2 pathogens in Western Europe.</title>
        <authorList>
            <person name="Taparia T."/>
            <person name="Krijger M."/>
            <person name="Haynes E."/>
            <person name="Elpinstone J.G."/>
            <person name="Noble R."/>
            <person name="Van Der Wolf J."/>
        </authorList>
    </citation>
    <scope>NUCLEOTIDE SEQUENCE [LARGE SCALE GENOMIC DNA]</scope>
    <source>
        <strain evidence="2 4">K6002</strain>
        <strain evidence="1 3">K7002</strain>
    </source>
</reference>
<protein>
    <submittedName>
        <fullName evidence="1">Uncharacterized protein</fullName>
    </submittedName>
</protein>
<name>A0A7Y8BCF0_9PSED</name>
<comment type="caution">
    <text evidence="1">The sequence shown here is derived from an EMBL/GenBank/DDBJ whole genome shotgun (WGS) entry which is preliminary data.</text>
</comment>
<dbReference type="Proteomes" id="UP000563268">
    <property type="component" value="Unassembled WGS sequence"/>
</dbReference>
<accession>A0A7Y8BCF0</accession>
<organism evidence="1 3">
    <name type="scientific">Pseudomonas edaphica</name>
    <dbReference type="NCBI Taxonomy" id="2006980"/>
    <lineage>
        <taxon>Bacteria</taxon>
        <taxon>Pseudomonadati</taxon>
        <taxon>Pseudomonadota</taxon>
        <taxon>Gammaproteobacteria</taxon>
        <taxon>Pseudomonadales</taxon>
        <taxon>Pseudomonadaceae</taxon>
        <taxon>Pseudomonas</taxon>
    </lineage>
</organism>
<dbReference type="EMBL" id="JACARM010000003">
    <property type="protein sequence ID" value="NWE05817.1"/>
    <property type="molecule type" value="Genomic_DNA"/>
</dbReference>
<dbReference type="EMBL" id="JACARL010000031">
    <property type="protein sequence ID" value="NWE81620.1"/>
    <property type="molecule type" value="Genomic_DNA"/>
</dbReference>
<evidence type="ECO:0000313" key="1">
    <source>
        <dbReference type="EMBL" id="NWE05817.1"/>
    </source>
</evidence>
<dbReference type="RefSeq" id="WP_176991576.1">
    <property type="nucleotide sequence ID" value="NZ_JACARL010000031.1"/>
</dbReference>
<dbReference type="AlphaFoldDB" id="A0A7Y8BCF0"/>
<dbReference type="Proteomes" id="UP000590218">
    <property type="component" value="Unassembled WGS sequence"/>
</dbReference>
<gene>
    <name evidence="1" type="ORF">HX788_01850</name>
    <name evidence="2" type="ORF">HX795_05890</name>
</gene>
<evidence type="ECO:0000313" key="4">
    <source>
        <dbReference type="Proteomes" id="UP000590218"/>
    </source>
</evidence>
<evidence type="ECO:0000313" key="3">
    <source>
        <dbReference type="Proteomes" id="UP000563268"/>
    </source>
</evidence>